<organism evidence="3 4">
    <name type="scientific">Halopseudomonas salina</name>
    <dbReference type="NCBI Taxonomy" id="1323744"/>
    <lineage>
        <taxon>Bacteria</taxon>
        <taxon>Pseudomonadati</taxon>
        <taxon>Pseudomonadota</taxon>
        <taxon>Gammaproteobacteria</taxon>
        <taxon>Pseudomonadales</taxon>
        <taxon>Pseudomonadaceae</taxon>
        <taxon>Halopseudomonas</taxon>
    </lineage>
</organism>
<dbReference type="InterPro" id="IPR003495">
    <property type="entry name" value="CobW/HypB/UreG_nucleotide-bd"/>
</dbReference>
<evidence type="ECO:0000313" key="4">
    <source>
        <dbReference type="Proteomes" id="UP000638188"/>
    </source>
</evidence>
<dbReference type="CDD" id="cd03112">
    <property type="entry name" value="CobW-like"/>
    <property type="match status" value="1"/>
</dbReference>
<dbReference type="InterPro" id="IPR011629">
    <property type="entry name" value="CobW-like_C"/>
</dbReference>
<comment type="function">
    <text evidence="1">Zinc chaperone that directly transfers zinc cofactor to target proteins, thereby activating them. Zinc is transferred from the CXCC motif in the GTPase domain to the zinc binding site in target proteins in a process requiring GTP hydrolysis.</text>
</comment>
<dbReference type="Gene3D" id="3.40.50.300">
    <property type="entry name" value="P-loop containing nucleotide triphosphate hydrolases"/>
    <property type="match status" value="1"/>
</dbReference>
<dbReference type="SMART" id="SM00833">
    <property type="entry name" value="CobW_C"/>
    <property type="match status" value="1"/>
</dbReference>
<proteinExistence type="predicted"/>
<dbReference type="PANTHER" id="PTHR13748">
    <property type="entry name" value="COBW-RELATED"/>
    <property type="match status" value="1"/>
</dbReference>
<dbReference type="Pfam" id="PF07683">
    <property type="entry name" value="CobW_C"/>
    <property type="match status" value="1"/>
</dbReference>
<dbReference type="SUPFAM" id="SSF52540">
    <property type="entry name" value="P-loop containing nucleoside triphosphate hydrolases"/>
    <property type="match status" value="1"/>
</dbReference>
<dbReference type="EMBL" id="BMFF01000002">
    <property type="protein sequence ID" value="GGC94471.1"/>
    <property type="molecule type" value="Genomic_DNA"/>
</dbReference>
<reference evidence="4" key="1">
    <citation type="journal article" date="2019" name="Int. J. Syst. Evol. Microbiol.">
        <title>The Global Catalogue of Microorganisms (GCM) 10K type strain sequencing project: providing services to taxonomists for standard genome sequencing and annotation.</title>
        <authorList>
            <consortium name="The Broad Institute Genomics Platform"/>
            <consortium name="The Broad Institute Genome Sequencing Center for Infectious Disease"/>
            <person name="Wu L."/>
            <person name="Ma J."/>
        </authorList>
    </citation>
    <scope>NUCLEOTIDE SEQUENCE [LARGE SCALE GENOMIC DNA]</scope>
    <source>
        <strain evidence="4">CGMCC 1.12482</strain>
    </source>
</reference>
<name>A0ABQ1PCC9_9GAMM</name>
<comment type="caution">
    <text evidence="3">The sequence shown here is derived from an EMBL/GenBank/DDBJ whole genome shotgun (WGS) entry which is preliminary data.</text>
</comment>
<sequence>MTISSKIEHVATHLIAGPLGAGKTSLIRSLLAQRPAHERWAVLINEFGQIGIDAALLHTDAAGVQLAEIPGGCLCCVNGVPFQVGLNRLLRRARPHRLFIEASGLGHPQALMRQLAADPWQSVLALQPLIMVIDAPRLLADGKLSEPQQLALESAGLAVLNKTEELTSEQCTALILKVRPVPTVCAVQGVLDLSQLPVSVTFTGHGFSPQLPDATLPPGKLWRNVDDWHCHRHQQTDQHSIGWVIHPHQIFHLDEVRSWLDRFSCHRAKGVLHTTDGWMSFNAVAGDKPVWHPSAWRRDNRLELISSSPFDGHELESALRATVATPSTHSQRELP</sequence>
<dbReference type="PANTHER" id="PTHR13748:SF46">
    <property type="entry name" value="ZINC CHAPERONE YEIR"/>
    <property type="match status" value="1"/>
</dbReference>
<dbReference type="RefSeq" id="WP_150276461.1">
    <property type="nucleotide sequence ID" value="NZ_BMFF01000002.1"/>
</dbReference>
<dbReference type="InterPro" id="IPR051316">
    <property type="entry name" value="Zinc-reg_GTPase_activator"/>
</dbReference>
<dbReference type="Proteomes" id="UP000638188">
    <property type="component" value="Unassembled WGS sequence"/>
</dbReference>
<gene>
    <name evidence="3" type="ORF">GCM10007418_12550</name>
</gene>
<evidence type="ECO:0000256" key="1">
    <source>
        <dbReference type="ARBA" id="ARBA00045658"/>
    </source>
</evidence>
<accession>A0ABQ1PCC9</accession>
<dbReference type="Pfam" id="PF02492">
    <property type="entry name" value="cobW"/>
    <property type="match status" value="1"/>
</dbReference>
<dbReference type="InterPro" id="IPR027417">
    <property type="entry name" value="P-loop_NTPase"/>
</dbReference>
<evidence type="ECO:0000259" key="2">
    <source>
        <dbReference type="SMART" id="SM00833"/>
    </source>
</evidence>
<feature type="domain" description="CobW C-terminal" evidence="2">
    <location>
        <begin position="240"/>
        <end position="323"/>
    </location>
</feature>
<evidence type="ECO:0000313" key="3">
    <source>
        <dbReference type="EMBL" id="GGC94471.1"/>
    </source>
</evidence>
<protein>
    <submittedName>
        <fullName evidence="3">Cobalamin biosynthesis protein CobW</fullName>
    </submittedName>
</protein>
<keyword evidence="4" id="KW-1185">Reference proteome</keyword>